<dbReference type="AlphaFoldDB" id="A0A7W5P705"/>
<dbReference type="CDD" id="cd13966">
    <property type="entry name" value="PT_UbiA_4"/>
    <property type="match status" value="1"/>
</dbReference>
<proteinExistence type="predicted"/>
<dbReference type="RefSeq" id="WP_183337904.1">
    <property type="nucleotide sequence ID" value="NZ_JACHZG010000001.1"/>
</dbReference>
<feature type="transmembrane region" description="Helical" evidence="5">
    <location>
        <begin position="12"/>
        <end position="29"/>
    </location>
</feature>
<dbReference type="GO" id="GO:0016020">
    <property type="term" value="C:membrane"/>
    <property type="evidence" value="ECO:0007669"/>
    <property type="project" value="UniProtKB-SubCell"/>
</dbReference>
<comment type="subcellular location">
    <subcellularLocation>
        <location evidence="1">Membrane</location>
        <topology evidence="1">Multi-pass membrane protein</topology>
    </subcellularLocation>
</comment>
<evidence type="ECO:0000256" key="3">
    <source>
        <dbReference type="ARBA" id="ARBA00022989"/>
    </source>
</evidence>
<evidence type="ECO:0000256" key="1">
    <source>
        <dbReference type="ARBA" id="ARBA00004141"/>
    </source>
</evidence>
<dbReference type="EMBL" id="JACHZG010000001">
    <property type="protein sequence ID" value="MBB3326993.1"/>
    <property type="molecule type" value="Genomic_DNA"/>
</dbReference>
<feature type="transmembrane region" description="Helical" evidence="5">
    <location>
        <begin position="107"/>
        <end position="123"/>
    </location>
</feature>
<evidence type="ECO:0000256" key="5">
    <source>
        <dbReference type="SAM" id="Phobius"/>
    </source>
</evidence>
<comment type="caution">
    <text evidence="6">The sequence shown here is derived from an EMBL/GenBank/DDBJ whole genome shotgun (WGS) entry which is preliminary data.</text>
</comment>
<organism evidence="6 7">
    <name type="scientific">Microlunatus antarcticus</name>
    <dbReference type="NCBI Taxonomy" id="53388"/>
    <lineage>
        <taxon>Bacteria</taxon>
        <taxon>Bacillati</taxon>
        <taxon>Actinomycetota</taxon>
        <taxon>Actinomycetes</taxon>
        <taxon>Propionibacteriales</taxon>
        <taxon>Propionibacteriaceae</taxon>
        <taxon>Microlunatus</taxon>
    </lineage>
</organism>
<feature type="transmembrane region" description="Helical" evidence="5">
    <location>
        <begin position="221"/>
        <end position="240"/>
    </location>
</feature>
<dbReference type="InterPro" id="IPR044878">
    <property type="entry name" value="UbiA_sf"/>
</dbReference>
<dbReference type="Proteomes" id="UP000565572">
    <property type="component" value="Unassembled WGS sequence"/>
</dbReference>
<reference evidence="6 7" key="1">
    <citation type="submission" date="2020-08" db="EMBL/GenBank/DDBJ databases">
        <title>Sequencing the genomes of 1000 actinobacteria strains.</title>
        <authorList>
            <person name="Klenk H.-P."/>
        </authorList>
    </citation>
    <scope>NUCLEOTIDE SEQUENCE [LARGE SCALE GENOMIC DNA]</scope>
    <source>
        <strain evidence="6 7">DSM 11053</strain>
    </source>
</reference>
<gene>
    <name evidence="6" type="ORF">FHX39_001937</name>
</gene>
<keyword evidence="6" id="KW-0808">Transferase</keyword>
<sequence>MRHLLRVSRPRFWMYLLGPYMVALAATSLRPPLEVWLLGLYLTLPANLLIYGVNDLFDADTDRLNPKKRDYEQLLQQSQRRNLVIAILVLNVPFLALVPFLPHAWPWLLLFLVTGIGYSVPPLRAKARPVVDAAFNILYVAPGLAAYATVSGEQPPVTVLLAALLWCMAMHAYSAVPDIAADRAAGLSTVATYFGSGRTLLLCGLAYAVAALLAFPSVGAFALVGGLAYLVMIALSLRSRGAEQLFALYRRFPVLNTALGGALFVVIGLRHATWPFDWRG</sequence>
<feature type="transmembrane region" description="Helical" evidence="5">
    <location>
        <begin position="252"/>
        <end position="272"/>
    </location>
</feature>
<dbReference type="InterPro" id="IPR000537">
    <property type="entry name" value="UbiA_prenyltransferase"/>
</dbReference>
<keyword evidence="3 5" id="KW-1133">Transmembrane helix</keyword>
<feature type="transmembrane region" description="Helical" evidence="5">
    <location>
        <begin position="156"/>
        <end position="176"/>
    </location>
</feature>
<dbReference type="InterPro" id="IPR050475">
    <property type="entry name" value="Prenyltransferase_related"/>
</dbReference>
<evidence type="ECO:0000256" key="2">
    <source>
        <dbReference type="ARBA" id="ARBA00022692"/>
    </source>
</evidence>
<dbReference type="PANTHER" id="PTHR42723:SF1">
    <property type="entry name" value="CHLOROPHYLL SYNTHASE, CHLOROPLASTIC"/>
    <property type="match status" value="1"/>
</dbReference>
<dbReference type="Gene3D" id="1.10.357.140">
    <property type="entry name" value="UbiA prenyltransferase"/>
    <property type="match status" value="1"/>
</dbReference>
<protein>
    <submittedName>
        <fullName evidence="6">4-hydroxybenzoate polyprenyltransferase</fullName>
    </submittedName>
</protein>
<keyword evidence="2 5" id="KW-0812">Transmembrane</keyword>
<keyword evidence="4 5" id="KW-0472">Membrane</keyword>
<feature type="transmembrane region" description="Helical" evidence="5">
    <location>
        <begin position="197"/>
        <end position="215"/>
    </location>
</feature>
<dbReference type="PANTHER" id="PTHR42723">
    <property type="entry name" value="CHLOROPHYLL SYNTHASE"/>
    <property type="match status" value="1"/>
</dbReference>
<dbReference type="Pfam" id="PF01040">
    <property type="entry name" value="UbiA"/>
    <property type="match status" value="1"/>
</dbReference>
<dbReference type="Gene3D" id="1.20.120.1780">
    <property type="entry name" value="UbiA prenyltransferase"/>
    <property type="match status" value="1"/>
</dbReference>
<keyword evidence="7" id="KW-1185">Reference proteome</keyword>
<feature type="transmembrane region" description="Helical" evidence="5">
    <location>
        <begin position="130"/>
        <end position="150"/>
    </location>
</feature>
<feature type="transmembrane region" description="Helical" evidence="5">
    <location>
        <begin position="83"/>
        <end position="101"/>
    </location>
</feature>
<feature type="transmembrane region" description="Helical" evidence="5">
    <location>
        <begin position="35"/>
        <end position="53"/>
    </location>
</feature>
<evidence type="ECO:0000256" key="4">
    <source>
        <dbReference type="ARBA" id="ARBA00023136"/>
    </source>
</evidence>
<dbReference type="GO" id="GO:0016765">
    <property type="term" value="F:transferase activity, transferring alkyl or aryl (other than methyl) groups"/>
    <property type="evidence" value="ECO:0007669"/>
    <property type="project" value="InterPro"/>
</dbReference>
<dbReference type="NCBIfam" id="NF009516">
    <property type="entry name" value="PRK12875.1"/>
    <property type="match status" value="1"/>
</dbReference>
<name>A0A7W5P705_9ACTN</name>
<evidence type="ECO:0000313" key="7">
    <source>
        <dbReference type="Proteomes" id="UP000565572"/>
    </source>
</evidence>
<evidence type="ECO:0000313" key="6">
    <source>
        <dbReference type="EMBL" id="MBB3326993.1"/>
    </source>
</evidence>
<accession>A0A7W5P705</accession>